<dbReference type="Pfam" id="PF03564">
    <property type="entry name" value="DUF1759"/>
    <property type="match status" value="1"/>
</dbReference>
<organism evidence="1 2">
    <name type="scientific">Patella caerulea</name>
    <name type="common">Rayed Mediterranean limpet</name>
    <dbReference type="NCBI Taxonomy" id="87958"/>
    <lineage>
        <taxon>Eukaryota</taxon>
        <taxon>Metazoa</taxon>
        <taxon>Spiralia</taxon>
        <taxon>Lophotrochozoa</taxon>
        <taxon>Mollusca</taxon>
        <taxon>Gastropoda</taxon>
        <taxon>Patellogastropoda</taxon>
        <taxon>Patelloidea</taxon>
        <taxon>Patellidae</taxon>
        <taxon>Patella</taxon>
    </lineage>
</organism>
<name>A0AAN8PS04_PATCE</name>
<protein>
    <submittedName>
        <fullName evidence="1">Uncharacterized protein</fullName>
    </submittedName>
</protein>
<comment type="caution">
    <text evidence="1">The sequence shown here is derived from an EMBL/GenBank/DDBJ whole genome shotgun (WGS) entry which is preliminary data.</text>
</comment>
<dbReference type="InterPro" id="IPR005312">
    <property type="entry name" value="DUF1759"/>
</dbReference>
<gene>
    <name evidence="1" type="ORF">SNE40_009610</name>
</gene>
<keyword evidence="2" id="KW-1185">Reference proteome</keyword>
<dbReference type="AlphaFoldDB" id="A0AAN8PS04"/>
<proteinExistence type="predicted"/>
<dbReference type="Proteomes" id="UP001347796">
    <property type="component" value="Unassembled WGS sequence"/>
</dbReference>
<evidence type="ECO:0000313" key="2">
    <source>
        <dbReference type="Proteomes" id="UP001347796"/>
    </source>
</evidence>
<dbReference type="EMBL" id="JAZGQO010000007">
    <property type="protein sequence ID" value="KAK6181828.1"/>
    <property type="molecule type" value="Genomic_DNA"/>
</dbReference>
<reference evidence="1 2" key="1">
    <citation type="submission" date="2024-01" db="EMBL/GenBank/DDBJ databases">
        <title>The genome of the rayed Mediterranean limpet Patella caerulea (Linnaeus, 1758).</title>
        <authorList>
            <person name="Anh-Thu Weber A."/>
            <person name="Halstead-Nussloch G."/>
        </authorList>
    </citation>
    <scope>NUCLEOTIDE SEQUENCE [LARGE SCALE GENOMIC DNA]</scope>
    <source>
        <strain evidence="1">AATW-2023a</strain>
        <tissue evidence="1">Whole specimen</tissue>
    </source>
</reference>
<accession>A0AAN8PS04</accession>
<evidence type="ECO:0000313" key="1">
    <source>
        <dbReference type="EMBL" id="KAK6181828.1"/>
    </source>
</evidence>
<sequence length="132" mass="14914">MDELLKLPILTTADKASQLRYLYDKICVSVRGLADLDITSDKYGCFLIPVIMTKLPTDVRVQVAHVTSKDVWEFTELITAIKTEVQPREISEAVRTNEVNIPNQPKKPIPSASTLVVRDNLPPRHFNIQCLL</sequence>